<feature type="domain" description="CENP-V/GFA" evidence="5">
    <location>
        <begin position="3"/>
        <end position="118"/>
    </location>
</feature>
<dbReference type="SUPFAM" id="SSF51316">
    <property type="entry name" value="Mss4-like"/>
    <property type="match status" value="1"/>
</dbReference>
<dbReference type="RefSeq" id="WP_188707138.1">
    <property type="nucleotide sequence ID" value="NZ_BMLX01000010.1"/>
</dbReference>
<evidence type="ECO:0000256" key="2">
    <source>
        <dbReference type="ARBA" id="ARBA00022723"/>
    </source>
</evidence>
<dbReference type="EMBL" id="BMLX01000010">
    <property type="protein sequence ID" value="GGP24109.1"/>
    <property type="molecule type" value="Genomic_DNA"/>
</dbReference>
<dbReference type="Pfam" id="PF04828">
    <property type="entry name" value="GFA"/>
    <property type="match status" value="1"/>
</dbReference>
<protein>
    <submittedName>
        <fullName evidence="6">Aldehyde-activating protein</fullName>
    </submittedName>
</protein>
<keyword evidence="3" id="KW-0862">Zinc</keyword>
<dbReference type="PANTHER" id="PTHR33337">
    <property type="entry name" value="GFA DOMAIN-CONTAINING PROTEIN"/>
    <property type="match status" value="1"/>
</dbReference>
<evidence type="ECO:0000256" key="1">
    <source>
        <dbReference type="ARBA" id="ARBA00005495"/>
    </source>
</evidence>
<dbReference type="InterPro" id="IPR011057">
    <property type="entry name" value="Mss4-like_sf"/>
</dbReference>
<name>A0ABQ2PEW6_9NEIS</name>
<dbReference type="PANTHER" id="PTHR33337:SF40">
    <property type="entry name" value="CENP-V_GFA DOMAIN-CONTAINING PROTEIN-RELATED"/>
    <property type="match status" value="1"/>
</dbReference>
<evidence type="ECO:0000313" key="6">
    <source>
        <dbReference type="EMBL" id="GGP24109.1"/>
    </source>
</evidence>
<gene>
    <name evidence="6" type="ORF">GCM10010970_41090</name>
</gene>
<proteinExistence type="inferred from homology"/>
<keyword evidence="4" id="KW-0456">Lyase</keyword>
<dbReference type="Gene3D" id="3.90.1590.10">
    <property type="entry name" value="glutathione-dependent formaldehyde- activating enzyme (gfa)"/>
    <property type="match status" value="1"/>
</dbReference>
<evidence type="ECO:0000313" key="7">
    <source>
        <dbReference type="Proteomes" id="UP000637267"/>
    </source>
</evidence>
<evidence type="ECO:0000259" key="5">
    <source>
        <dbReference type="PROSITE" id="PS51891"/>
    </source>
</evidence>
<evidence type="ECO:0000256" key="4">
    <source>
        <dbReference type="ARBA" id="ARBA00023239"/>
    </source>
</evidence>
<keyword evidence="7" id="KW-1185">Reference proteome</keyword>
<accession>A0ABQ2PEW6</accession>
<evidence type="ECO:0000256" key="3">
    <source>
        <dbReference type="ARBA" id="ARBA00022833"/>
    </source>
</evidence>
<organism evidence="6 7">
    <name type="scientific">Silvimonas iriomotensis</name>
    <dbReference type="NCBI Taxonomy" id="449662"/>
    <lineage>
        <taxon>Bacteria</taxon>
        <taxon>Pseudomonadati</taxon>
        <taxon>Pseudomonadota</taxon>
        <taxon>Betaproteobacteria</taxon>
        <taxon>Neisseriales</taxon>
        <taxon>Chitinibacteraceae</taxon>
        <taxon>Silvimonas</taxon>
    </lineage>
</organism>
<dbReference type="PROSITE" id="PS51891">
    <property type="entry name" value="CENP_V_GFA"/>
    <property type="match status" value="1"/>
</dbReference>
<comment type="similarity">
    <text evidence="1">Belongs to the Gfa family.</text>
</comment>
<reference evidence="7" key="1">
    <citation type="journal article" date="2019" name="Int. J. Syst. Evol. Microbiol.">
        <title>The Global Catalogue of Microorganisms (GCM) 10K type strain sequencing project: providing services to taxonomists for standard genome sequencing and annotation.</title>
        <authorList>
            <consortium name="The Broad Institute Genomics Platform"/>
            <consortium name="The Broad Institute Genome Sequencing Center for Infectious Disease"/>
            <person name="Wu L."/>
            <person name="Ma J."/>
        </authorList>
    </citation>
    <scope>NUCLEOTIDE SEQUENCE [LARGE SCALE GENOMIC DNA]</scope>
    <source>
        <strain evidence="7">CGMCC 1.8859</strain>
    </source>
</reference>
<dbReference type="Proteomes" id="UP000637267">
    <property type="component" value="Unassembled WGS sequence"/>
</dbReference>
<sequence>MPLQGRCYCGAVHFEVEDAFEYAGYCHCQGCQRRTGSAFNTYAGITPDKIRVTQGAEHVTHLAEGPQGFDAYCRSCLSPLYSMVRDREYIHVRLGTLDASPSRKPDHHIYVAFKAPWHEITDDLPQFAELPPHD</sequence>
<keyword evidence="2" id="KW-0479">Metal-binding</keyword>
<comment type="caution">
    <text evidence="6">The sequence shown here is derived from an EMBL/GenBank/DDBJ whole genome shotgun (WGS) entry which is preliminary data.</text>
</comment>
<dbReference type="InterPro" id="IPR006913">
    <property type="entry name" value="CENP-V/GFA"/>
</dbReference>